<evidence type="ECO:0000256" key="1">
    <source>
        <dbReference type="SAM" id="MobiDB-lite"/>
    </source>
</evidence>
<feature type="region of interest" description="Disordered" evidence="1">
    <location>
        <begin position="413"/>
        <end position="433"/>
    </location>
</feature>
<accession>A0A8T0DFG6</accession>
<dbReference type="OrthoDB" id="6254633at2759"/>
<name>A0A8T0DFG6_9TREM</name>
<feature type="compositionally biased region" description="Polar residues" evidence="1">
    <location>
        <begin position="744"/>
        <end position="754"/>
    </location>
</feature>
<dbReference type="AlphaFoldDB" id="A0A8T0DFG6"/>
<keyword evidence="3" id="KW-1185">Reference proteome</keyword>
<feature type="region of interest" description="Disordered" evidence="1">
    <location>
        <begin position="744"/>
        <end position="765"/>
    </location>
</feature>
<sequence>MPNYCIQLVADVLTQPSRDTSEYSDINEDHPSSIDKVVGLERSIICPLLTCTSQLTKSDESIHNYTENCLELPNPLGTSQQLFDHFGEGPKLITKANAHVFPMGNTACCVPDGIRQTWNNSAATGVTSSVQCLAPNLIHVQRTFVASRAVQCNDNHTIESTMFNNHSYHEPNVTSQRPVCIRNNRFTRELPTAKPHVTSPLPGGEQCSKIVDDYVGGLNATPNRTNNLITSASELSVDVSSLSVQKYSNITSSMKSPVYDPTQSTEVLQGHLRASPMLKEEDIDSLSTTMSIISPKGGRESLKKFKQRPAPYTKRNRTSVPDERLERVMYNNPKDWRIKPDKGADKLCSVLDLSAFEGDLSSGSGSCVERKVKLDNTISENIQNSQEKKLLGDKQNVTCSGAKKAGRQAFSLGGANYSDETRDTSSDTSSVSSLKPSECIYANKDQIDTIRTKATTTHCGRKVMVDGNCSSKYPTESRKPMALSQPDYSLHQPEDLLSSLNAKMNPTSATSVELSAKLIGNKTQVEEKNFKIDPELTESSKQENFFEKDDTNDKACNLPHASAVSAVRMTSKSRAISESRLPTPLRRNFSPAYRPIAISHRMSPEEKPAVDRELEVPSTKDVSKHPDEAPIFENLTSNKMDNKVRINSKNDTFSSQIVQSTFDSQIKRSSLDETKISASLQQSREGRNIHHIEALGEEKPKSRQPGERKVTKCSTRSRLHLIERSPSCLPPNDIPVTKTIKTTDNAGSSCATHSTDLKSKPSGGAHNGCLDHTELKSTRNTESKNCHLRQSAAIRNNCSTKMNCPRSLLVSPPACLPVRRRRSNESIVSAPLHSYSPCTQPRTKLLRRKFYIPESTNIEAILSDPDDRRIKAVCERFKCDVEIYSKLPRCGFLQYIVVLAARDSSSLRKCARTLDCRLNWCLNAQMR</sequence>
<comment type="caution">
    <text evidence="2">The sequence shown here is derived from an EMBL/GenBank/DDBJ whole genome shotgun (WGS) entry which is preliminary data.</text>
</comment>
<dbReference type="EMBL" id="JTDF01004985">
    <property type="protein sequence ID" value="KAF8566529.1"/>
    <property type="molecule type" value="Genomic_DNA"/>
</dbReference>
<evidence type="ECO:0000313" key="2">
    <source>
        <dbReference type="EMBL" id="KAF8566529.1"/>
    </source>
</evidence>
<evidence type="ECO:0000313" key="3">
    <source>
        <dbReference type="Proteomes" id="UP000699462"/>
    </source>
</evidence>
<gene>
    <name evidence="2" type="ORF">P879_07517</name>
</gene>
<dbReference type="Proteomes" id="UP000699462">
    <property type="component" value="Unassembled WGS sequence"/>
</dbReference>
<protein>
    <submittedName>
        <fullName evidence="2">Uncharacterized protein</fullName>
    </submittedName>
</protein>
<proteinExistence type="predicted"/>
<reference evidence="2 3" key="1">
    <citation type="submission" date="2019-07" db="EMBL/GenBank/DDBJ databases">
        <title>Annotation for the trematode Paragonimus westermani.</title>
        <authorList>
            <person name="Choi Y.-J."/>
        </authorList>
    </citation>
    <scope>NUCLEOTIDE SEQUENCE [LARGE SCALE GENOMIC DNA]</scope>
    <source>
        <strain evidence="2">180907_Pwestermani</strain>
    </source>
</reference>
<organism evidence="2 3">
    <name type="scientific">Paragonimus westermani</name>
    <dbReference type="NCBI Taxonomy" id="34504"/>
    <lineage>
        <taxon>Eukaryota</taxon>
        <taxon>Metazoa</taxon>
        <taxon>Spiralia</taxon>
        <taxon>Lophotrochozoa</taxon>
        <taxon>Platyhelminthes</taxon>
        <taxon>Trematoda</taxon>
        <taxon>Digenea</taxon>
        <taxon>Plagiorchiida</taxon>
        <taxon>Troglotremata</taxon>
        <taxon>Troglotrematidae</taxon>
        <taxon>Paragonimus</taxon>
    </lineage>
</organism>